<dbReference type="AlphaFoldDB" id="A0A6A5GUE0"/>
<proteinExistence type="predicted"/>
<dbReference type="KEGG" id="crq:GCK72_015267"/>
<accession>A0A6A5GUE0</accession>
<evidence type="ECO:0000313" key="2">
    <source>
        <dbReference type="EMBL" id="KAF1758807.1"/>
    </source>
</evidence>
<evidence type="ECO:0000256" key="1">
    <source>
        <dbReference type="SAM" id="MobiDB-lite"/>
    </source>
</evidence>
<organism evidence="2 3">
    <name type="scientific">Caenorhabditis remanei</name>
    <name type="common">Caenorhabditis vulgaris</name>
    <dbReference type="NCBI Taxonomy" id="31234"/>
    <lineage>
        <taxon>Eukaryota</taxon>
        <taxon>Metazoa</taxon>
        <taxon>Ecdysozoa</taxon>
        <taxon>Nematoda</taxon>
        <taxon>Chromadorea</taxon>
        <taxon>Rhabditida</taxon>
        <taxon>Rhabditina</taxon>
        <taxon>Rhabditomorpha</taxon>
        <taxon>Rhabditoidea</taxon>
        <taxon>Rhabditidae</taxon>
        <taxon>Peloderinae</taxon>
        <taxon>Caenorhabditis</taxon>
    </lineage>
</organism>
<protein>
    <submittedName>
        <fullName evidence="2">Uncharacterized protein</fullName>
    </submittedName>
</protein>
<comment type="caution">
    <text evidence="2">The sequence shown here is derived from an EMBL/GenBank/DDBJ whole genome shotgun (WGS) entry which is preliminary data.</text>
</comment>
<dbReference type="EMBL" id="WUAV01000004">
    <property type="protein sequence ID" value="KAF1758807.1"/>
    <property type="molecule type" value="Genomic_DNA"/>
</dbReference>
<feature type="region of interest" description="Disordered" evidence="1">
    <location>
        <begin position="30"/>
        <end position="55"/>
    </location>
</feature>
<sequence length="239" mass="27928">MSNNRNESDANCKKNRVGFPFNNLRLQEWTNHRSQIVPNRGKTPRSSRLTAPRARDPRHVQFRSVQLFTAPQPADVATRCYTIPYRIVRSRGSKFTRFRLHNRYRWIHQCEPRKPHYLKDFEGRSSSGQRAQKALLLKQKTPDGIRSIRKALMPQNEPKLYEQSTTGHRELMDKLKAPNTKISLVPTPVTHDPRLHCSFQSNDSSRIQHPVQLRHYAEHTSHEVTPNPRWNRCPLSTNG</sequence>
<dbReference type="CTD" id="9818103"/>
<dbReference type="Proteomes" id="UP000483820">
    <property type="component" value="Chromosome IV"/>
</dbReference>
<evidence type="ECO:0000313" key="3">
    <source>
        <dbReference type="Proteomes" id="UP000483820"/>
    </source>
</evidence>
<reference evidence="2 3" key="1">
    <citation type="submission" date="2019-12" db="EMBL/GenBank/DDBJ databases">
        <title>Chromosome-level assembly of the Caenorhabditis remanei genome.</title>
        <authorList>
            <person name="Teterina A.A."/>
            <person name="Willis J.H."/>
            <person name="Phillips P.C."/>
        </authorList>
    </citation>
    <scope>NUCLEOTIDE SEQUENCE [LARGE SCALE GENOMIC DNA]</scope>
    <source>
        <strain evidence="2 3">PX506</strain>
        <tissue evidence="2">Whole organism</tissue>
    </source>
</reference>
<feature type="region of interest" description="Disordered" evidence="1">
    <location>
        <begin position="219"/>
        <end position="239"/>
    </location>
</feature>
<dbReference type="GeneID" id="9818103"/>
<name>A0A6A5GUE0_CAERE</name>
<dbReference type="RefSeq" id="XP_053585516.1">
    <property type="nucleotide sequence ID" value="XM_053730744.1"/>
</dbReference>
<gene>
    <name evidence="2" type="ORF">GCK72_015267</name>
</gene>